<dbReference type="Gene3D" id="3.30.420.240">
    <property type="match status" value="1"/>
</dbReference>
<accession>A0AAE3VS94</accession>
<dbReference type="EMBL" id="JAUSUL010000009">
    <property type="protein sequence ID" value="MDQ0317844.1"/>
    <property type="molecule type" value="Genomic_DNA"/>
</dbReference>
<gene>
    <name evidence="3" type="ORF">J2S73_004331</name>
</gene>
<protein>
    <submittedName>
        <fullName evidence="3">Phage terminase large subunit-like protein</fullName>
    </submittedName>
</protein>
<dbReference type="Proteomes" id="UP001229244">
    <property type="component" value="Unassembled WGS sequence"/>
</dbReference>
<keyword evidence="1" id="KW-1188">Viral release from host cell</keyword>
<comment type="caution">
    <text evidence="3">The sequence shown here is derived from an EMBL/GenBank/DDBJ whole genome shotgun (WGS) entry which is preliminary data.</text>
</comment>
<dbReference type="InterPro" id="IPR027417">
    <property type="entry name" value="P-loop_NTPase"/>
</dbReference>
<dbReference type="Pfam" id="PF17289">
    <property type="entry name" value="Terminase_6C"/>
    <property type="match status" value="1"/>
</dbReference>
<reference evidence="3" key="1">
    <citation type="submission" date="2023-07" db="EMBL/GenBank/DDBJ databases">
        <title>Genomic Encyclopedia of Type Strains, Phase IV (KMG-IV): sequencing the most valuable type-strain genomes for metagenomic binning, comparative biology and taxonomic classification.</title>
        <authorList>
            <person name="Goeker M."/>
        </authorList>
    </citation>
    <scope>NUCLEOTIDE SEQUENCE</scope>
    <source>
        <strain evidence="3">DSM 21202</strain>
    </source>
</reference>
<dbReference type="AlphaFoldDB" id="A0AAE3VS94"/>
<evidence type="ECO:0000313" key="4">
    <source>
        <dbReference type="Proteomes" id="UP001229244"/>
    </source>
</evidence>
<evidence type="ECO:0000256" key="1">
    <source>
        <dbReference type="ARBA" id="ARBA00022612"/>
    </source>
</evidence>
<keyword evidence="4" id="KW-1185">Reference proteome</keyword>
<dbReference type="InterPro" id="IPR035421">
    <property type="entry name" value="Terminase_6C"/>
</dbReference>
<name>A0AAE3VS94_9HYPH</name>
<proteinExistence type="predicted"/>
<evidence type="ECO:0000313" key="3">
    <source>
        <dbReference type="EMBL" id="MDQ0317844.1"/>
    </source>
</evidence>
<sequence>MRAALIASLDALTADERAVFLAGLPHETVRWLAREWLFQARDEQLPPDGDWTVWLILGGRGAGKTRAGAEWVKGMALGRDGFAPAPVGRIALVGENLIDARAVMVEGVSGILAVHAADERPAWQPSRRRLEWKNGAIAELYSADDPESLRGPQFGAAWADELAKWRQAEAAWDMLQFALRLGERPRQAVTTTPRAIPLLKRLIAAPGTAVARMPTRDNAANLAPGFLEAVVGRYRGTRLGRQELDGEILTDREDALWSRDAVERARVDAAPELTRIVVAVDPPASGGRASVCGIVAAGLGTDGLGYVVADDTVTAAAPDVWAARAVATWRRLEADALVAEINQGGDMVAAVIRQVDAGVPVRAVRASRGKWLRAEPVATLYAQGRVRHAGVFPELEDELCAFGPDGQANGRSPDRLDALVWALTDLMLAPGGRPAIRRV</sequence>
<dbReference type="Gene3D" id="3.40.50.300">
    <property type="entry name" value="P-loop containing nucleotide triphosphate hydrolases"/>
    <property type="match status" value="1"/>
</dbReference>
<dbReference type="Pfam" id="PF03237">
    <property type="entry name" value="Terminase_6N"/>
    <property type="match status" value="1"/>
</dbReference>
<organism evidence="3 4">
    <name type="scientific">Amorphus orientalis</name>
    <dbReference type="NCBI Taxonomy" id="649198"/>
    <lineage>
        <taxon>Bacteria</taxon>
        <taxon>Pseudomonadati</taxon>
        <taxon>Pseudomonadota</taxon>
        <taxon>Alphaproteobacteria</taxon>
        <taxon>Hyphomicrobiales</taxon>
        <taxon>Amorphaceae</taxon>
        <taxon>Amorphus</taxon>
    </lineage>
</organism>
<feature type="domain" description="Terminase large subunit gp17-like C-terminal" evidence="2">
    <location>
        <begin position="279"/>
        <end position="424"/>
    </location>
</feature>
<evidence type="ECO:0000259" key="2">
    <source>
        <dbReference type="Pfam" id="PF17289"/>
    </source>
</evidence>